<comment type="subunit">
    <text evidence="5">Homooligomer.</text>
</comment>
<dbReference type="EMBL" id="MCGR01000023">
    <property type="protein sequence ID" value="ORY81216.1"/>
    <property type="molecule type" value="Genomic_DNA"/>
</dbReference>
<protein>
    <recommendedName>
        <fullName evidence="5">GDP-mannose transporter</fullName>
        <shortName evidence="5">GMT</shortName>
    </recommendedName>
</protein>
<evidence type="ECO:0000259" key="6">
    <source>
        <dbReference type="Pfam" id="PF00892"/>
    </source>
</evidence>
<comment type="subcellular location">
    <subcellularLocation>
        <location evidence="5">Golgi apparatus membrane</location>
        <topology evidence="5">Multi-pass membrane protein</topology>
    </subcellularLocation>
    <subcellularLocation>
        <location evidence="5">Cytoplasmic vesicle membrane</location>
        <topology evidence="5">Multi-pass membrane protein</topology>
    </subcellularLocation>
    <subcellularLocation>
        <location evidence="5">Endoplasmic reticulum membrane</location>
        <topology evidence="5">Multi-pass membrane protein</topology>
    </subcellularLocation>
    <subcellularLocation>
        <location evidence="1">Membrane</location>
        <topology evidence="1">Multi-pass membrane protein</topology>
    </subcellularLocation>
</comment>
<feature type="domain" description="EamA" evidence="6">
    <location>
        <begin position="177"/>
        <end position="319"/>
    </location>
</feature>
<feature type="transmembrane region" description="Helical" evidence="5">
    <location>
        <begin position="138"/>
        <end position="158"/>
    </location>
</feature>
<feature type="transmembrane region" description="Helical" evidence="5">
    <location>
        <begin position="16"/>
        <end position="36"/>
    </location>
</feature>
<keyword evidence="3 5" id="KW-1133">Transmembrane helix</keyword>
<comment type="caution">
    <text evidence="7">The sequence shown here is derived from an EMBL/GenBank/DDBJ whole genome shotgun (WGS) entry which is preliminary data.</text>
</comment>
<gene>
    <name evidence="7" type="ORF">BCR35DRAFT_341276</name>
</gene>
<dbReference type="InterPro" id="IPR000620">
    <property type="entry name" value="EamA_dom"/>
</dbReference>
<evidence type="ECO:0000256" key="5">
    <source>
        <dbReference type="RuleBase" id="RU367097"/>
    </source>
</evidence>
<name>A0A1Y2FD31_9BASI</name>
<sequence>MVGSASSVVANNQGPLSILSVCIASLSMTVANKYIVSGRNFSMNFLMLAIQSIVSAAAVDGAKRGGILDYPDFSWEEARRWAPVSLGLVSLMYSGSKALQHLSIPVYVIFKNLTIILIAYGEMIWFGGTVTSLEFASFVLMIISSLIAASPNISAWLWPPEVLPGLEGVITETSSGLGYLWVVINCLVSAAYILGMRKKIKSMGFTDWQTSFYNNAISIPVLLVASLVTEGWTSDNFSKNFPPADRSYLIFAMILSGGVAVFISFCSAWCIRVTSSTTYSMIGALNKLPVAVSGMIFFNDPVTLRSVSAVSLGFAAGLLYTHAKQLSNEAKKKAQAGELAFPKSCILLRDGELTSNSLPLSLRRPNSLPPFAR</sequence>
<dbReference type="InParanoid" id="A0A1Y2FD31"/>
<reference evidence="7 8" key="1">
    <citation type="submission" date="2016-07" db="EMBL/GenBank/DDBJ databases">
        <title>Pervasive Adenine N6-methylation of Active Genes in Fungi.</title>
        <authorList>
            <consortium name="DOE Joint Genome Institute"/>
            <person name="Mondo S.J."/>
            <person name="Dannebaum R.O."/>
            <person name="Kuo R.C."/>
            <person name="Labutti K."/>
            <person name="Haridas S."/>
            <person name="Kuo A."/>
            <person name="Salamov A."/>
            <person name="Ahrendt S.R."/>
            <person name="Lipzen A."/>
            <person name="Sullivan W."/>
            <person name="Andreopoulos W.B."/>
            <person name="Clum A."/>
            <person name="Lindquist E."/>
            <person name="Daum C."/>
            <person name="Ramamoorthy G.K."/>
            <person name="Gryganskyi A."/>
            <person name="Culley D."/>
            <person name="Magnuson J.K."/>
            <person name="James T.Y."/>
            <person name="O'Malley M.A."/>
            <person name="Stajich J.E."/>
            <person name="Spatafora J.W."/>
            <person name="Visel A."/>
            <person name="Grigoriev I.V."/>
        </authorList>
    </citation>
    <scope>NUCLEOTIDE SEQUENCE [LARGE SCALE GENOMIC DNA]</scope>
    <source>
        <strain evidence="7 8">62-1032</strain>
    </source>
</reference>
<feature type="transmembrane region" description="Helical" evidence="5">
    <location>
        <begin position="208"/>
        <end position="228"/>
    </location>
</feature>
<dbReference type="Proteomes" id="UP000193467">
    <property type="component" value="Unassembled WGS sequence"/>
</dbReference>
<organism evidence="7 8">
    <name type="scientific">Leucosporidium creatinivorum</name>
    <dbReference type="NCBI Taxonomy" id="106004"/>
    <lineage>
        <taxon>Eukaryota</taxon>
        <taxon>Fungi</taxon>
        <taxon>Dikarya</taxon>
        <taxon>Basidiomycota</taxon>
        <taxon>Pucciniomycotina</taxon>
        <taxon>Microbotryomycetes</taxon>
        <taxon>Leucosporidiales</taxon>
        <taxon>Leucosporidium</taxon>
    </lineage>
</organism>
<evidence type="ECO:0000313" key="7">
    <source>
        <dbReference type="EMBL" id="ORY81216.1"/>
    </source>
</evidence>
<keyword evidence="4 5" id="KW-0472">Membrane</keyword>
<feature type="transmembrane region" description="Helical" evidence="5">
    <location>
        <begin position="178"/>
        <end position="196"/>
    </location>
</feature>
<keyword evidence="5" id="KW-0333">Golgi apparatus</keyword>
<feature type="transmembrane region" description="Helical" evidence="5">
    <location>
        <begin position="104"/>
        <end position="126"/>
    </location>
</feature>
<keyword evidence="5" id="KW-0762">Sugar transport</keyword>
<feature type="transmembrane region" description="Helical" evidence="5">
    <location>
        <begin position="43"/>
        <end position="62"/>
    </location>
</feature>
<keyword evidence="5" id="KW-0813">Transport</keyword>
<accession>A0A1Y2FD31</accession>
<dbReference type="Pfam" id="PF00892">
    <property type="entry name" value="EamA"/>
    <property type="match status" value="1"/>
</dbReference>
<keyword evidence="8" id="KW-1185">Reference proteome</keyword>
<proteinExistence type="inferred from homology"/>
<comment type="similarity">
    <text evidence="5">Belongs to the TPT transporter family. SLC35D subfamily.</text>
</comment>
<comment type="function">
    <text evidence="5">Involved in the import of GDP-mannose from the cytoplasm into the Golgi lumen.</text>
</comment>
<feature type="transmembrane region" description="Helical" evidence="5">
    <location>
        <begin position="248"/>
        <end position="271"/>
    </location>
</feature>
<dbReference type="GO" id="GO:0005789">
    <property type="term" value="C:endoplasmic reticulum membrane"/>
    <property type="evidence" value="ECO:0007669"/>
    <property type="project" value="UniProtKB-SubCell"/>
</dbReference>
<dbReference type="NCBIfam" id="TIGR00803">
    <property type="entry name" value="nst"/>
    <property type="match status" value="1"/>
</dbReference>
<dbReference type="AlphaFoldDB" id="A0A1Y2FD31"/>
<evidence type="ECO:0000256" key="1">
    <source>
        <dbReference type="ARBA" id="ARBA00004141"/>
    </source>
</evidence>
<dbReference type="GO" id="GO:0000139">
    <property type="term" value="C:Golgi membrane"/>
    <property type="evidence" value="ECO:0007669"/>
    <property type="project" value="UniProtKB-SubCell"/>
</dbReference>
<evidence type="ECO:0000256" key="4">
    <source>
        <dbReference type="ARBA" id="ARBA00023136"/>
    </source>
</evidence>
<dbReference type="InterPro" id="IPR050186">
    <property type="entry name" value="TPT_transporter"/>
</dbReference>
<dbReference type="OrthoDB" id="417037at2759"/>
<evidence type="ECO:0000256" key="3">
    <source>
        <dbReference type="ARBA" id="ARBA00022989"/>
    </source>
</evidence>
<dbReference type="SUPFAM" id="SSF103481">
    <property type="entry name" value="Multidrug resistance efflux transporter EmrE"/>
    <property type="match status" value="1"/>
</dbReference>
<dbReference type="PANTHER" id="PTHR11132">
    <property type="entry name" value="SOLUTE CARRIER FAMILY 35"/>
    <property type="match status" value="1"/>
</dbReference>
<evidence type="ECO:0000313" key="8">
    <source>
        <dbReference type="Proteomes" id="UP000193467"/>
    </source>
</evidence>
<evidence type="ECO:0000256" key="2">
    <source>
        <dbReference type="ARBA" id="ARBA00022692"/>
    </source>
</evidence>
<dbReference type="GO" id="GO:0030659">
    <property type="term" value="C:cytoplasmic vesicle membrane"/>
    <property type="evidence" value="ECO:0007669"/>
    <property type="project" value="UniProtKB-SubCell"/>
</dbReference>
<dbReference type="InterPro" id="IPR037185">
    <property type="entry name" value="EmrE-like"/>
</dbReference>
<keyword evidence="5" id="KW-0968">Cytoplasmic vesicle</keyword>
<keyword evidence="2 5" id="KW-0812">Transmembrane</keyword>
<keyword evidence="5" id="KW-0256">Endoplasmic reticulum</keyword>